<sequence>MFPVPTRAARLVHNAWKEEMPALSALRLFLRTVKVWVK</sequence>
<dbReference type="EMBL" id="CWQY01000014">
    <property type="protein sequence ID" value="CSC79363.1"/>
    <property type="molecule type" value="Genomic_DNA"/>
</dbReference>
<proteinExistence type="predicted"/>
<dbReference type="EMBL" id="CWOW01000002">
    <property type="protein sequence ID" value="CRZ97201.1"/>
    <property type="molecule type" value="Genomic_DNA"/>
</dbReference>
<evidence type="ECO:0000313" key="2">
    <source>
        <dbReference type="EMBL" id="CSC79363.1"/>
    </source>
</evidence>
<dbReference type="Proteomes" id="UP000044806">
    <property type="component" value="Unassembled WGS sequence"/>
</dbReference>
<gene>
    <name evidence="1" type="ORF">ERS013165_00681</name>
    <name evidence="2" type="ORF">ERS013200_02300</name>
</gene>
<protein>
    <submittedName>
        <fullName evidence="1">Uncharacterized protein</fullName>
    </submittedName>
</protein>
<evidence type="ECO:0000313" key="1">
    <source>
        <dbReference type="EMBL" id="CRZ97201.1"/>
    </source>
</evidence>
<dbReference type="Proteomes" id="UP000041770">
    <property type="component" value="Unassembled WGS sequence"/>
</dbReference>
<evidence type="ECO:0000313" key="3">
    <source>
        <dbReference type="Proteomes" id="UP000041770"/>
    </source>
</evidence>
<reference evidence="3 4" key="1">
    <citation type="submission" date="2015-07" db="EMBL/GenBank/DDBJ databases">
        <authorList>
            <consortium name="Pathogen Informatics"/>
        </authorList>
    </citation>
    <scope>NUCLEOTIDE SEQUENCE [LARGE SCALE GENOMIC DNA]</scope>
    <source>
        <strain evidence="2 3">A316</strain>
        <strain evidence="1 4">A51</strain>
    </source>
</reference>
<organism evidence="1 4">
    <name type="scientific">Vibrio cholerae</name>
    <dbReference type="NCBI Taxonomy" id="666"/>
    <lineage>
        <taxon>Bacteria</taxon>
        <taxon>Pseudomonadati</taxon>
        <taxon>Pseudomonadota</taxon>
        <taxon>Gammaproteobacteria</taxon>
        <taxon>Vibrionales</taxon>
        <taxon>Vibrionaceae</taxon>
        <taxon>Vibrio</taxon>
    </lineage>
</organism>
<name>A0A655P8K7_VIBCL</name>
<dbReference type="AlphaFoldDB" id="A0A655P8K7"/>
<evidence type="ECO:0000313" key="4">
    <source>
        <dbReference type="Proteomes" id="UP000044806"/>
    </source>
</evidence>
<accession>A0A655P8K7</accession>